<proteinExistence type="predicted"/>
<gene>
    <name evidence="2" type="ORF">UFOVP231_80</name>
</gene>
<organism evidence="2">
    <name type="scientific">uncultured Caudovirales phage</name>
    <dbReference type="NCBI Taxonomy" id="2100421"/>
    <lineage>
        <taxon>Viruses</taxon>
        <taxon>Duplodnaviria</taxon>
        <taxon>Heunggongvirae</taxon>
        <taxon>Uroviricota</taxon>
        <taxon>Caudoviricetes</taxon>
        <taxon>Peduoviridae</taxon>
        <taxon>Maltschvirus</taxon>
        <taxon>Maltschvirus maltsch</taxon>
    </lineage>
</organism>
<reference evidence="2" key="1">
    <citation type="submission" date="2020-05" db="EMBL/GenBank/DDBJ databases">
        <authorList>
            <person name="Chiriac C."/>
            <person name="Salcher M."/>
            <person name="Ghai R."/>
            <person name="Kavagutti S V."/>
        </authorList>
    </citation>
    <scope>NUCLEOTIDE SEQUENCE</scope>
</reference>
<protein>
    <recommendedName>
        <fullName evidence="3">S-adenosyl-L-methionine-dependent methyltransferase</fullName>
    </recommendedName>
</protein>
<name>A0A6J7WU02_9CAUD</name>
<accession>A0A6J7WU02</accession>
<evidence type="ECO:0008006" key="3">
    <source>
        <dbReference type="Google" id="ProtNLM"/>
    </source>
</evidence>
<evidence type="ECO:0000313" key="2">
    <source>
        <dbReference type="EMBL" id="CAB5220172.1"/>
    </source>
</evidence>
<evidence type="ECO:0000256" key="1">
    <source>
        <dbReference type="SAM" id="MobiDB-lite"/>
    </source>
</evidence>
<dbReference type="EMBL" id="LR798279">
    <property type="protein sequence ID" value="CAB5220172.1"/>
    <property type="molecule type" value="Genomic_DNA"/>
</dbReference>
<sequence>MRILVACETSATVRDAFRKLGHDAWSCDLLPCEGDPAWHIEGGALETAYGQTWDMMIAHPPCTYLSSSGLHWNARRPGRAEKTEEALRFAMHLANAPIPLIALENPIGRLNTAWRKPDQIIQPYDFGDDASKATCLWLKGLEPLKATGRVEPRMVSGRPRWANQTDSGQNRLGPSETRWKERSKTYQGIADAMAAQWGKNI</sequence>
<feature type="compositionally biased region" description="Polar residues" evidence="1">
    <location>
        <begin position="162"/>
        <end position="172"/>
    </location>
</feature>
<feature type="region of interest" description="Disordered" evidence="1">
    <location>
        <begin position="158"/>
        <end position="181"/>
    </location>
</feature>